<gene>
    <name evidence="3" type="ORF">HNR12_001302</name>
</gene>
<dbReference type="AlphaFoldDB" id="A0A853BJX5"/>
<keyword evidence="1" id="KW-0732">Signal</keyword>
<evidence type="ECO:0000256" key="1">
    <source>
        <dbReference type="SAM" id="SignalP"/>
    </source>
</evidence>
<feature type="chain" id="PRO_5033050566" description="Phosphodiester glycosidase domain-containing protein" evidence="1">
    <location>
        <begin position="28"/>
        <end position="369"/>
    </location>
</feature>
<organism evidence="3 4">
    <name type="scientific">Streptomonospora nanhaiensis</name>
    <dbReference type="NCBI Taxonomy" id="1323731"/>
    <lineage>
        <taxon>Bacteria</taxon>
        <taxon>Bacillati</taxon>
        <taxon>Actinomycetota</taxon>
        <taxon>Actinomycetes</taxon>
        <taxon>Streptosporangiales</taxon>
        <taxon>Nocardiopsidaceae</taxon>
        <taxon>Streptomonospora</taxon>
    </lineage>
</organism>
<evidence type="ECO:0000259" key="2">
    <source>
        <dbReference type="Pfam" id="PF09992"/>
    </source>
</evidence>
<dbReference type="EMBL" id="JACCFO010000001">
    <property type="protein sequence ID" value="NYI95025.1"/>
    <property type="molecule type" value="Genomic_DNA"/>
</dbReference>
<dbReference type="Pfam" id="PF09992">
    <property type="entry name" value="NAGPA"/>
    <property type="match status" value="1"/>
</dbReference>
<dbReference type="InterPro" id="IPR018711">
    <property type="entry name" value="NAGPA"/>
</dbReference>
<protein>
    <recommendedName>
        <fullName evidence="2">Phosphodiester glycosidase domain-containing protein</fullName>
    </recommendedName>
</protein>
<proteinExistence type="predicted"/>
<dbReference type="Proteomes" id="UP000575985">
    <property type="component" value="Unassembled WGS sequence"/>
</dbReference>
<dbReference type="RefSeq" id="WP_179766632.1">
    <property type="nucleotide sequence ID" value="NZ_JACCFO010000001.1"/>
</dbReference>
<name>A0A853BJX5_9ACTN</name>
<accession>A0A853BJX5</accession>
<dbReference type="PANTHER" id="PTHR40446:SF2">
    <property type="entry name" value="N-ACETYLGLUCOSAMINE-1-PHOSPHODIESTER ALPHA-N-ACETYLGLUCOSAMINIDASE"/>
    <property type="match status" value="1"/>
</dbReference>
<sequence length="369" mass="36637">MSRRAAAAALALTVFVLLTGAAPAARAAERAEPVAPGVHLSTASVPAGDGTQYFTTLRVDLTAGAEVDYVDPGSVAARALLREMASGPDAVAAVNGDFFDSGASYAPLGAAVRDGTVLKSPSGDDRAVAVVDSAGRGRVATAAFTGAVGLPGGDLAVDRLNSHEVPADGTGVFTADWGDHPRERAAPSGPVTEVAVAGGRVAGVTSGAGAGAVAPGTRVLLGRGAAADRLASLRRGDPVALDYRLAAGGGRPRLAIGGRHVLLRDGAFTGATDNARHPRTAIGFSADGSRMVVVTADGRVPGATGASLGDMAERMLLAGAHDALELDGGGSATLLTRDPATGELVRHNRTGEDERAIPNGLVVRAASGG</sequence>
<reference evidence="3 4" key="1">
    <citation type="submission" date="2020-07" db="EMBL/GenBank/DDBJ databases">
        <title>Sequencing the genomes of 1000 actinobacteria strains.</title>
        <authorList>
            <person name="Klenk H.-P."/>
        </authorList>
    </citation>
    <scope>NUCLEOTIDE SEQUENCE [LARGE SCALE GENOMIC DNA]</scope>
    <source>
        <strain evidence="3 4">DSM 45927</strain>
    </source>
</reference>
<comment type="caution">
    <text evidence="3">The sequence shown here is derived from an EMBL/GenBank/DDBJ whole genome shotgun (WGS) entry which is preliminary data.</text>
</comment>
<keyword evidence="4" id="KW-1185">Reference proteome</keyword>
<feature type="domain" description="Phosphodiester glycosidase" evidence="2">
    <location>
        <begin position="193"/>
        <end position="363"/>
    </location>
</feature>
<dbReference type="PANTHER" id="PTHR40446">
    <property type="entry name" value="N-ACETYLGLUCOSAMINE-1-PHOSPHODIESTER ALPHA-N-ACETYLGLUCOSAMINIDASE"/>
    <property type="match status" value="1"/>
</dbReference>
<feature type="signal peptide" evidence="1">
    <location>
        <begin position="1"/>
        <end position="27"/>
    </location>
</feature>
<evidence type="ECO:0000313" key="3">
    <source>
        <dbReference type="EMBL" id="NYI95025.1"/>
    </source>
</evidence>
<evidence type="ECO:0000313" key="4">
    <source>
        <dbReference type="Proteomes" id="UP000575985"/>
    </source>
</evidence>